<organism evidence="2 3">
    <name type="scientific">Aspergillus tamarii</name>
    <dbReference type="NCBI Taxonomy" id="41984"/>
    <lineage>
        <taxon>Eukaryota</taxon>
        <taxon>Fungi</taxon>
        <taxon>Dikarya</taxon>
        <taxon>Ascomycota</taxon>
        <taxon>Pezizomycotina</taxon>
        <taxon>Eurotiomycetes</taxon>
        <taxon>Eurotiomycetidae</taxon>
        <taxon>Eurotiales</taxon>
        <taxon>Aspergillaceae</taxon>
        <taxon>Aspergillus</taxon>
        <taxon>Aspergillus subgen. Circumdati</taxon>
    </lineage>
</organism>
<dbReference type="Proteomes" id="UP000326950">
    <property type="component" value="Unassembled WGS sequence"/>
</dbReference>
<dbReference type="Gene3D" id="3.90.1200.10">
    <property type="match status" value="1"/>
</dbReference>
<name>A0A5N6V9J2_ASPTM</name>
<dbReference type="SUPFAM" id="SSF56112">
    <property type="entry name" value="Protein kinase-like (PK-like)"/>
    <property type="match status" value="1"/>
</dbReference>
<dbReference type="CDD" id="cd05120">
    <property type="entry name" value="APH_ChoK_like"/>
    <property type="match status" value="1"/>
</dbReference>
<dbReference type="GO" id="GO:0016301">
    <property type="term" value="F:kinase activity"/>
    <property type="evidence" value="ECO:0007669"/>
    <property type="project" value="UniProtKB-KW"/>
</dbReference>
<proteinExistence type="predicted"/>
<dbReference type="Pfam" id="PF01636">
    <property type="entry name" value="APH"/>
    <property type="match status" value="1"/>
</dbReference>
<keyword evidence="2" id="KW-0808">Transferase</keyword>
<dbReference type="InterPro" id="IPR011009">
    <property type="entry name" value="Kinase-like_dom_sf"/>
</dbReference>
<sequence length="249" mass="28612">MVHIIYYLLTMTDSNSTPCVKDSSSTPNGCIALTFERGYYRHDGFFIKRSLRPSEFRTGYKGLHIPRLGKERLQNEAETLQFIRRVSDIPVPQLYGAFEIDGSYLLFMEYIDGISMSQLSKEQKEVVSTELEQYLDILHGIISKTIGGPSGIVIPPYRVMRQSGNDAWPRLSSETCDYVFCHNDLSQQNVIVDPHTLKIKAIIDWEYAGFFPVYFDYPFYKRLGPSVALEGERDDVPELLRFLNSEHTN</sequence>
<dbReference type="InterPro" id="IPR051678">
    <property type="entry name" value="AGP_Transferase"/>
</dbReference>
<reference evidence="2 3" key="1">
    <citation type="submission" date="2019-04" db="EMBL/GenBank/DDBJ databases">
        <title>Friends and foes A comparative genomics study of 23 Aspergillus species from section Flavi.</title>
        <authorList>
            <consortium name="DOE Joint Genome Institute"/>
            <person name="Kjaerbolling I."/>
            <person name="Vesth T."/>
            <person name="Frisvad J.C."/>
            <person name="Nybo J.L."/>
            <person name="Theobald S."/>
            <person name="Kildgaard S."/>
            <person name="Isbrandt T."/>
            <person name="Kuo A."/>
            <person name="Sato A."/>
            <person name="Lyhne E.K."/>
            <person name="Kogle M.E."/>
            <person name="Wiebenga A."/>
            <person name="Kun R.S."/>
            <person name="Lubbers R.J."/>
            <person name="Makela M.R."/>
            <person name="Barry K."/>
            <person name="Chovatia M."/>
            <person name="Clum A."/>
            <person name="Daum C."/>
            <person name="Haridas S."/>
            <person name="He G."/>
            <person name="LaButti K."/>
            <person name="Lipzen A."/>
            <person name="Mondo S."/>
            <person name="Riley R."/>
            <person name="Salamov A."/>
            <person name="Simmons B.A."/>
            <person name="Magnuson J.K."/>
            <person name="Henrissat B."/>
            <person name="Mortensen U.H."/>
            <person name="Larsen T.O."/>
            <person name="Devries R.P."/>
            <person name="Grigoriev I.V."/>
            <person name="Machida M."/>
            <person name="Baker S.E."/>
            <person name="Andersen M.R."/>
        </authorList>
    </citation>
    <scope>NUCLEOTIDE SEQUENCE [LARGE SCALE GENOMIC DNA]</scope>
    <source>
        <strain evidence="2 3">CBS 117626</strain>
    </source>
</reference>
<dbReference type="PANTHER" id="PTHR21310:SF15">
    <property type="entry name" value="AMINOGLYCOSIDE PHOSPHOTRANSFERASE DOMAIN-CONTAINING PROTEIN"/>
    <property type="match status" value="1"/>
</dbReference>
<dbReference type="OrthoDB" id="428260at2759"/>
<dbReference type="PANTHER" id="PTHR21310">
    <property type="entry name" value="AMINOGLYCOSIDE PHOSPHOTRANSFERASE-RELATED-RELATED"/>
    <property type="match status" value="1"/>
</dbReference>
<keyword evidence="3" id="KW-1185">Reference proteome</keyword>
<dbReference type="EMBL" id="ML738588">
    <property type="protein sequence ID" value="KAE8167695.1"/>
    <property type="molecule type" value="Genomic_DNA"/>
</dbReference>
<evidence type="ECO:0000313" key="3">
    <source>
        <dbReference type="Proteomes" id="UP000326950"/>
    </source>
</evidence>
<accession>A0A5N6V9J2</accession>
<keyword evidence="2" id="KW-0418">Kinase</keyword>
<evidence type="ECO:0000313" key="2">
    <source>
        <dbReference type="EMBL" id="KAE8167695.1"/>
    </source>
</evidence>
<evidence type="ECO:0000259" key="1">
    <source>
        <dbReference type="Pfam" id="PF01636"/>
    </source>
</evidence>
<dbReference type="InterPro" id="IPR002575">
    <property type="entry name" value="Aminoglycoside_PTrfase"/>
</dbReference>
<gene>
    <name evidence="2" type="ORF">BDV40DRAFT_252528</name>
</gene>
<protein>
    <submittedName>
        <fullName evidence="2">Kinase-like domain-containing protein</fullName>
    </submittedName>
</protein>
<dbReference type="AlphaFoldDB" id="A0A5N6V9J2"/>
<feature type="domain" description="Aminoglycoside phosphotransferase" evidence="1">
    <location>
        <begin position="168"/>
        <end position="216"/>
    </location>
</feature>